<reference evidence="3" key="1">
    <citation type="journal article" date="2005" name="Nature">
        <title>The map-based sequence of the rice genome.</title>
        <authorList>
            <consortium name="International rice genome sequencing project (IRGSP)"/>
            <person name="Matsumoto T."/>
            <person name="Wu J."/>
            <person name="Kanamori H."/>
            <person name="Katayose Y."/>
            <person name="Fujisawa M."/>
            <person name="Namiki N."/>
            <person name="Mizuno H."/>
            <person name="Yamamoto K."/>
            <person name="Antonio B.A."/>
            <person name="Baba T."/>
            <person name="Sakata K."/>
            <person name="Nagamura Y."/>
            <person name="Aoki H."/>
            <person name="Arikawa K."/>
            <person name="Arita K."/>
            <person name="Bito T."/>
            <person name="Chiden Y."/>
            <person name="Fujitsuka N."/>
            <person name="Fukunaka R."/>
            <person name="Hamada M."/>
            <person name="Harada C."/>
            <person name="Hayashi A."/>
            <person name="Hijishita S."/>
            <person name="Honda M."/>
            <person name="Hosokawa S."/>
            <person name="Ichikawa Y."/>
            <person name="Idonuma A."/>
            <person name="Iijima M."/>
            <person name="Ikeda M."/>
            <person name="Ikeno M."/>
            <person name="Ito K."/>
            <person name="Ito S."/>
            <person name="Ito T."/>
            <person name="Ito Y."/>
            <person name="Ito Y."/>
            <person name="Iwabuchi A."/>
            <person name="Kamiya K."/>
            <person name="Karasawa W."/>
            <person name="Kurita K."/>
            <person name="Katagiri S."/>
            <person name="Kikuta A."/>
            <person name="Kobayashi H."/>
            <person name="Kobayashi N."/>
            <person name="Machita K."/>
            <person name="Maehara T."/>
            <person name="Masukawa M."/>
            <person name="Mizubayashi T."/>
            <person name="Mukai Y."/>
            <person name="Nagasaki H."/>
            <person name="Nagata Y."/>
            <person name="Naito S."/>
            <person name="Nakashima M."/>
            <person name="Nakama Y."/>
            <person name="Nakamichi Y."/>
            <person name="Nakamura M."/>
            <person name="Meguro A."/>
            <person name="Negishi M."/>
            <person name="Ohta I."/>
            <person name="Ohta T."/>
            <person name="Okamoto M."/>
            <person name="Ono N."/>
            <person name="Saji S."/>
            <person name="Sakaguchi M."/>
            <person name="Sakai K."/>
            <person name="Shibata M."/>
            <person name="Shimokawa T."/>
            <person name="Song J."/>
            <person name="Takazaki Y."/>
            <person name="Terasawa K."/>
            <person name="Tsugane M."/>
            <person name="Tsuji K."/>
            <person name="Ueda S."/>
            <person name="Waki K."/>
            <person name="Yamagata H."/>
            <person name="Yamamoto M."/>
            <person name="Yamamoto S."/>
            <person name="Yamane H."/>
            <person name="Yoshiki S."/>
            <person name="Yoshihara R."/>
            <person name="Yukawa K."/>
            <person name="Zhong H."/>
            <person name="Yano M."/>
            <person name="Yuan Q."/>
            <person name="Ouyang S."/>
            <person name="Liu J."/>
            <person name="Jones K.M."/>
            <person name="Gansberger K."/>
            <person name="Moffat K."/>
            <person name="Hill J."/>
            <person name="Bera J."/>
            <person name="Fadrosh D."/>
            <person name="Jin S."/>
            <person name="Johri S."/>
            <person name="Kim M."/>
            <person name="Overton L."/>
            <person name="Reardon M."/>
            <person name="Tsitrin T."/>
            <person name="Vuong H."/>
            <person name="Weaver B."/>
            <person name="Ciecko A."/>
            <person name="Tallon L."/>
            <person name="Jackson J."/>
            <person name="Pai G."/>
            <person name="Aken S.V."/>
            <person name="Utterback T."/>
            <person name="Reidmuller S."/>
            <person name="Feldblyum T."/>
            <person name="Hsiao J."/>
            <person name="Zismann V."/>
            <person name="Iobst S."/>
            <person name="de Vazeille A.R."/>
            <person name="Buell C.R."/>
            <person name="Ying K."/>
            <person name="Li Y."/>
            <person name="Lu T."/>
            <person name="Huang Y."/>
            <person name="Zhao Q."/>
            <person name="Feng Q."/>
            <person name="Zhang L."/>
            <person name="Zhu J."/>
            <person name="Weng Q."/>
            <person name="Mu J."/>
            <person name="Lu Y."/>
            <person name="Fan D."/>
            <person name="Liu Y."/>
            <person name="Guan J."/>
            <person name="Zhang Y."/>
            <person name="Yu S."/>
            <person name="Liu X."/>
            <person name="Zhang Y."/>
            <person name="Hong G."/>
            <person name="Han B."/>
            <person name="Choisne N."/>
            <person name="Demange N."/>
            <person name="Orjeda G."/>
            <person name="Samain S."/>
            <person name="Cattolico L."/>
            <person name="Pelletier E."/>
            <person name="Couloux A."/>
            <person name="Segurens B."/>
            <person name="Wincker P."/>
            <person name="D'Hont A."/>
            <person name="Scarpelli C."/>
            <person name="Weissenbach J."/>
            <person name="Salanoubat M."/>
            <person name="Quetier F."/>
            <person name="Yu Y."/>
            <person name="Kim H.R."/>
            <person name="Rambo T."/>
            <person name="Currie J."/>
            <person name="Collura K."/>
            <person name="Luo M."/>
            <person name="Yang T."/>
            <person name="Ammiraju J.S.S."/>
            <person name="Engler F."/>
            <person name="Soderlund C."/>
            <person name="Wing R.A."/>
            <person name="Palmer L.E."/>
            <person name="de la Bastide M."/>
            <person name="Spiegel L."/>
            <person name="Nascimento L."/>
            <person name="Zutavern T."/>
            <person name="O'Shaughnessy A."/>
            <person name="Dike S."/>
            <person name="Dedhia N."/>
            <person name="Preston R."/>
            <person name="Balija V."/>
            <person name="McCombie W.R."/>
            <person name="Chow T."/>
            <person name="Chen H."/>
            <person name="Chung M."/>
            <person name="Chen C."/>
            <person name="Shaw J."/>
            <person name="Wu H."/>
            <person name="Hsiao K."/>
            <person name="Chao Y."/>
            <person name="Chu M."/>
            <person name="Cheng C."/>
            <person name="Hour A."/>
            <person name="Lee P."/>
            <person name="Lin S."/>
            <person name="Lin Y."/>
            <person name="Liou J."/>
            <person name="Liu S."/>
            <person name="Hsing Y."/>
            <person name="Raghuvanshi S."/>
            <person name="Mohanty A."/>
            <person name="Bharti A.K."/>
            <person name="Gaur A."/>
            <person name="Gupta V."/>
            <person name="Kumar D."/>
            <person name="Ravi V."/>
            <person name="Vij S."/>
            <person name="Kapur A."/>
            <person name="Khurana P."/>
            <person name="Khurana P."/>
            <person name="Khurana J.P."/>
            <person name="Tyagi A.K."/>
            <person name="Gaikwad K."/>
            <person name="Singh A."/>
            <person name="Dalal V."/>
            <person name="Srivastava S."/>
            <person name="Dixit A."/>
            <person name="Pal A.K."/>
            <person name="Ghazi I.A."/>
            <person name="Yadav M."/>
            <person name="Pandit A."/>
            <person name="Bhargava A."/>
            <person name="Sureshbabu K."/>
            <person name="Batra K."/>
            <person name="Sharma T.R."/>
            <person name="Mohapatra T."/>
            <person name="Singh N.K."/>
            <person name="Messing J."/>
            <person name="Nelson A.B."/>
            <person name="Fuks G."/>
            <person name="Kavchok S."/>
            <person name="Keizer G."/>
            <person name="Linton E."/>
            <person name="Llaca V."/>
            <person name="Song R."/>
            <person name="Tanyolac B."/>
            <person name="Young S."/>
            <person name="Ho-Il K."/>
            <person name="Hahn J.H."/>
            <person name="Sangsakoo G."/>
            <person name="Vanavichit A."/>
            <person name="de Mattos Luiz.A.T."/>
            <person name="Zimmer P.D."/>
            <person name="Malone G."/>
            <person name="Dellagostin O."/>
            <person name="de Oliveira A.C."/>
            <person name="Bevan M."/>
            <person name="Bancroft I."/>
            <person name="Minx P."/>
            <person name="Cordum H."/>
            <person name="Wilson R."/>
            <person name="Cheng Z."/>
            <person name="Jin W."/>
            <person name="Jiang J."/>
            <person name="Leong S.A."/>
            <person name="Iwama H."/>
            <person name="Gojobori T."/>
            <person name="Itoh T."/>
            <person name="Niimura Y."/>
            <person name="Fujii Y."/>
            <person name="Habara T."/>
            <person name="Sakai H."/>
            <person name="Sato Y."/>
            <person name="Wilson G."/>
            <person name="Kumar K."/>
            <person name="McCouch S."/>
            <person name="Juretic N."/>
            <person name="Hoen D."/>
            <person name="Wright S."/>
            <person name="Bruskiewich R."/>
            <person name="Bureau T."/>
            <person name="Miyao A."/>
            <person name="Hirochika H."/>
            <person name="Nishikawa T."/>
            <person name="Kadowaki K."/>
            <person name="Sugiura M."/>
            <person name="Burr B."/>
            <person name="Sasaki T."/>
        </authorList>
    </citation>
    <scope>NUCLEOTIDE SEQUENCE [LARGE SCALE GENOMIC DNA]</scope>
    <source>
        <strain evidence="3">cv. Nipponbare</strain>
    </source>
</reference>
<dbReference type="EMBL" id="AP003840">
    <property type="protein sequence ID" value="BAC15511.1"/>
    <property type="molecule type" value="Genomic_DNA"/>
</dbReference>
<dbReference type="AlphaFoldDB" id="Q8H593"/>
<name>Q8H593_ORYSJ</name>
<feature type="region of interest" description="Disordered" evidence="1">
    <location>
        <begin position="165"/>
        <end position="197"/>
    </location>
</feature>
<sequence>MAMARGRAVCGVDNGELHRVAVVAEQEEIVAAVHELPLGGGSAAVGRNKAGGGGGGEEDWRRATQDDEEEAGVAGVALTSAVGKGRGRSISRRISSPSTSTPPVADSCVPTTRAAARHRPSQADRPRRRPSGSTTWLSPPLSAPPPLQIDRSNDDDVASAWALTTTATARRRGGKPTAARPAACARRRSPLPPPPLPRRRADTTFLIWFGRCADTTSGLTAAYSAYSVATAAAAAAASFAATAAYFVACLDLELRMCTPRPCGNRCPHTTKAATTLTASIDDEHVAWLTARATNEKIGEIEY</sequence>
<feature type="region of interest" description="Disordered" evidence="1">
    <location>
        <begin position="40"/>
        <end position="153"/>
    </location>
</feature>
<evidence type="ECO:0000313" key="2">
    <source>
        <dbReference type="EMBL" id="BAC15511.1"/>
    </source>
</evidence>
<feature type="compositionally biased region" description="Low complexity" evidence="1">
    <location>
        <begin position="92"/>
        <end position="102"/>
    </location>
</feature>
<proteinExistence type="predicted"/>
<evidence type="ECO:0000256" key="1">
    <source>
        <dbReference type="SAM" id="MobiDB-lite"/>
    </source>
</evidence>
<gene>
    <name evidence="2" type="primary">OJ1634_B10.123</name>
</gene>
<feature type="compositionally biased region" description="Low complexity" evidence="1">
    <location>
        <begin position="175"/>
        <end position="184"/>
    </location>
</feature>
<dbReference type="Proteomes" id="UP000000763">
    <property type="component" value="Chromosome 7"/>
</dbReference>
<evidence type="ECO:0000313" key="3">
    <source>
        <dbReference type="Proteomes" id="UP000000763"/>
    </source>
</evidence>
<feature type="compositionally biased region" description="Gly residues" evidence="1">
    <location>
        <begin position="40"/>
        <end position="55"/>
    </location>
</feature>
<feature type="compositionally biased region" description="Basic residues" evidence="1">
    <location>
        <begin position="115"/>
        <end position="130"/>
    </location>
</feature>
<organism evidence="2 3">
    <name type="scientific">Oryza sativa subsp. japonica</name>
    <name type="common">Rice</name>
    <dbReference type="NCBI Taxonomy" id="39947"/>
    <lineage>
        <taxon>Eukaryota</taxon>
        <taxon>Viridiplantae</taxon>
        <taxon>Streptophyta</taxon>
        <taxon>Embryophyta</taxon>
        <taxon>Tracheophyta</taxon>
        <taxon>Spermatophyta</taxon>
        <taxon>Magnoliopsida</taxon>
        <taxon>Liliopsida</taxon>
        <taxon>Poales</taxon>
        <taxon>Poaceae</taxon>
        <taxon>BOP clade</taxon>
        <taxon>Oryzoideae</taxon>
        <taxon>Oryzeae</taxon>
        <taxon>Oryzinae</taxon>
        <taxon>Oryza</taxon>
        <taxon>Oryza sativa</taxon>
    </lineage>
</organism>
<protein>
    <submittedName>
        <fullName evidence="2">Uncharacterized protein</fullName>
    </submittedName>
</protein>
<accession>Q8H593</accession>
<reference evidence="3" key="2">
    <citation type="journal article" date="2008" name="Nucleic Acids Res.">
        <title>The rice annotation project database (RAP-DB): 2008 update.</title>
        <authorList>
            <consortium name="The rice annotation project (RAP)"/>
        </authorList>
    </citation>
    <scope>GENOME REANNOTATION</scope>
    <source>
        <strain evidence="3">cv. Nipponbare</strain>
    </source>
</reference>